<keyword evidence="2" id="KW-1185">Reference proteome</keyword>
<dbReference type="EMBL" id="JAVHJM010000001">
    <property type="protein sequence ID" value="KAK6519754.1"/>
    <property type="molecule type" value="Genomic_DNA"/>
</dbReference>
<evidence type="ECO:0000313" key="2">
    <source>
        <dbReference type="Proteomes" id="UP001307849"/>
    </source>
</evidence>
<name>A0AAN8NQ87_9PEZI</name>
<protein>
    <submittedName>
        <fullName evidence="1">Uncharacterized protein</fullName>
    </submittedName>
</protein>
<proteinExistence type="predicted"/>
<sequence>MRPRVEQSKRTNYTSLLFILSATLSLYFASPLLKASFFSKGFGLLPTVRADDADADPGPRIDIPNWYRNQNPSTHSQLTARSVFRLGGRIDLYCYPSTGGYLWATHVSTVELDLLGLDRFKEQDRSFNETEEDAFCERFQLLDPLHDDLDDLEKYNYIPPPEGDNRKRPRFRHIFCWPKTGGAWVKRLTYTKELGWYTPGGDMKVSTEGDSSLTGAIWNARTMEERCQAFERAGGKFCAKLEDCEETKRYVGKKIWLDD</sequence>
<accession>A0AAN8NQ87</accession>
<organism evidence="1 2">
    <name type="scientific">Arthrobotrys conoides</name>
    <dbReference type="NCBI Taxonomy" id="74498"/>
    <lineage>
        <taxon>Eukaryota</taxon>
        <taxon>Fungi</taxon>
        <taxon>Dikarya</taxon>
        <taxon>Ascomycota</taxon>
        <taxon>Pezizomycotina</taxon>
        <taxon>Orbiliomycetes</taxon>
        <taxon>Orbiliales</taxon>
        <taxon>Orbiliaceae</taxon>
        <taxon>Arthrobotrys</taxon>
    </lineage>
</organism>
<dbReference type="AlphaFoldDB" id="A0AAN8NQ87"/>
<dbReference type="Proteomes" id="UP001307849">
    <property type="component" value="Unassembled WGS sequence"/>
</dbReference>
<reference evidence="1 2" key="1">
    <citation type="submission" date="2019-10" db="EMBL/GenBank/DDBJ databases">
        <authorList>
            <person name="Palmer J.M."/>
        </authorList>
    </citation>
    <scope>NUCLEOTIDE SEQUENCE [LARGE SCALE GENOMIC DNA]</scope>
    <source>
        <strain evidence="1 2">TWF506</strain>
    </source>
</reference>
<gene>
    <name evidence="1" type="ORF">TWF506_000053</name>
</gene>
<evidence type="ECO:0000313" key="1">
    <source>
        <dbReference type="EMBL" id="KAK6519754.1"/>
    </source>
</evidence>
<comment type="caution">
    <text evidence="1">The sequence shown here is derived from an EMBL/GenBank/DDBJ whole genome shotgun (WGS) entry which is preliminary data.</text>
</comment>